<feature type="region of interest" description="Disordered" evidence="1">
    <location>
        <begin position="64"/>
        <end position="109"/>
    </location>
</feature>
<dbReference type="KEGG" id="ptkz:JDV02_010170"/>
<reference evidence="2" key="1">
    <citation type="submission" date="2021-11" db="EMBL/GenBank/DDBJ databases">
        <title>Purpureocillium_takamizusanense_genome.</title>
        <authorList>
            <person name="Nguyen N.-H."/>
        </authorList>
    </citation>
    <scope>NUCLEOTIDE SEQUENCE</scope>
    <source>
        <strain evidence="2">PT3</strain>
    </source>
</reference>
<feature type="compositionally biased region" description="Basic and acidic residues" evidence="1">
    <location>
        <begin position="64"/>
        <end position="74"/>
    </location>
</feature>
<sequence length="134" mass="14877">MRPDVMCLPRNLQNDRSSVKLMACMLTTHTLLRVRQPAVRTALANMREPLAGKVWVVPSRKKADFERRGSDRNVPKHTGSVVVDEGHDRPYLRHGLGAKPGVSTKRKESAERAHQTCVIRHVGVEVPLTLGLAG</sequence>
<keyword evidence="3" id="KW-1185">Reference proteome</keyword>
<dbReference type="GeneID" id="72072115"/>
<protein>
    <submittedName>
        <fullName evidence="2">Uncharacterized protein</fullName>
    </submittedName>
</protein>
<dbReference type="Proteomes" id="UP000829364">
    <property type="component" value="Chromosome 11"/>
</dbReference>
<evidence type="ECO:0000313" key="2">
    <source>
        <dbReference type="EMBL" id="UNI24426.1"/>
    </source>
</evidence>
<evidence type="ECO:0000256" key="1">
    <source>
        <dbReference type="SAM" id="MobiDB-lite"/>
    </source>
</evidence>
<gene>
    <name evidence="2" type="ORF">JDV02_010170</name>
</gene>
<dbReference type="EMBL" id="CP086364">
    <property type="protein sequence ID" value="UNI24426.1"/>
    <property type="molecule type" value="Genomic_DNA"/>
</dbReference>
<dbReference type="RefSeq" id="XP_047847907.1">
    <property type="nucleotide sequence ID" value="XM_047991894.1"/>
</dbReference>
<dbReference type="AlphaFoldDB" id="A0A9Q8VGD4"/>
<organism evidence="2 3">
    <name type="scientific">Purpureocillium takamizusanense</name>
    <dbReference type="NCBI Taxonomy" id="2060973"/>
    <lineage>
        <taxon>Eukaryota</taxon>
        <taxon>Fungi</taxon>
        <taxon>Dikarya</taxon>
        <taxon>Ascomycota</taxon>
        <taxon>Pezizomycotina</taxon>
        <taxon>Sordariomycetes</taxon>
        <taxon>Hypocreomycetidae</taxon>
        <taxon>Hypocreales</taxon>
        <taxon>Ophiocordycipitaceae</taxon>
        <taxon>Purpureocillium</taxon>
    </lineage>
</organism>
<proteinExistence type="predicted"/>
<accession>A0A9Q8VGD4</accession>
<evidence type="ECO:0000313" key="3">
    <source>
        <dbReference type="Proteomes" id="UP000829364"/>
    </source>
</evidence>
<name>A0A9Q8VGD4_9HYPO</name>